<evidence type="ECO:0000259" key="1">
    <source>
        <dbReference type="Pfam" id="PF24254"/>
    </source>
</evidence>
<evidence type="ECO:0000313" key="2">
    <source>
        <dbReference type="EMBL" id="RJL21272.1"/>
    </source>
</evidence>
<keyword evidence="3" id="KW-1185">Reference proteome</keyword>
<accession>A0A3A4A0C5</accession>
<organism evidence="2 3">
    <name type="scientific">Bailinhaonella thermotolerans</name>
    <dbReference type="NCBI Taxonomy" id="1070861"/>
    <lineage>
        <taxon>Bacteria</taxon>
        <taxon>Bacillati</taxon>
        <taxon>Actinomycetota</taxon>
        <taxon>Actinomycetes</taxon>
        <taxon>Streptosporangiales</taxon>
        <taxon>Streptosporangiaceae</taxon>
        <taxon>Bailinhaonella</taxon>
    </lineage>
</organism>
<sequence length="63" mass="6627">MHRCDRCGAQAFMRAVNAGGQDLLFCGHHGRRHQPALAASGWSVTDRTDAINKTAGASTAFGA</sequence>
<comment type="caution">
    <text evidence="2">The sequence shown here is derived from an EMBL/GenBank/DDBJ whole genome shotgun (WGS) entry which is preliminary data.</text>
</comment>
<evidence type="ECO:0000313" key="3">
    <source>
        <dbReference type="Proteomes" id="UP000265768"/>
    </source>
</evidence>
<name>A0A3A4A0C5_9ACTN</name>
<gene>
    <name evidence="2" type="ORF">D5H75_38020</name>
</gene>
<dbReference type="InterPro" id="IPR055878">
    <property type="entry name" value="DUF7455"/>
</dbReference>
<protein>
    <recommendedName>
        <fullName evidence="1">DUF7455 domain-containing protein</fullName>
    </recommendedName>
</protein>
<reference evidence="2 3" key="1">
    <citation type="submission" date="2018-09" db="EMBL/GenBank/DDBJ databases">
        <title>YIM 75507 draft genome.</title>
        <authorList>
            <person name="Tang S."/>
            <person name="Feng Y."/>
        </authorList>
    </citation>
    <scope>NUCLEOTIDE SEQUENCE [LARGE SCALE GENOMIC DNA]</scope>
    <source>
        <strain evidence="2 3">YIM 75507</strain>
    </source>
</reference>
<feature type="domain" description="DUF7455" evidence="1">
    <location>
        <begin position="2"/>
        <end position="50"/>
    </location>
</feature>
<dbReference type="EMBL" id="QZEY01000026">
    <property type="protein sequence ID" value="RJL21272.1"/>
    <property type="molecule type" value="Genomic_DNA"/>
</dbReference>
<dbReference type="Proteomes" id="UP000265768">
    <property type="component" value="Unassembled WGS sequence"/>
</dbReference>
<dbReference type="OrthoDB" id="3539048at2"/>
<dbReference type="AlphaFoldDB" id="A0A3A4A0C5"/>
<dbReference type="Pfam" id="PF24254">
    <property type="entry name" value="DUF7455"/>
    <property type="match status" value="1"/>
</dbReference>
<proteinExistence type="predicted"/>